<keyword evidence="1" id="KW-0175">Coiled coil</keyword>
<dbReference type="Proteomes" id="UP001428341">
    <property type="component" value="Unassembled WGS sequence"/>
</dbReference>
<keyword evidence="3" id="KW-1185">Reference proteome</keyword>
<evidence type="ECO:0000256" key="1">
    <source>
        <dbReference type="SAM" id="Coils"/>
    </source>
</evidence>
<evidence type="ECO:0000313" key="3">
    <source>
        <dbReference type="Proteomes" id="UP001428341"/>
    </source>
</evidence>
<proteinExistence type="predicted"/>
<evidence type="ECO:0000313" key="2">
    <source>
        <dbReference type="EMBL" id="KAK9222516.1"/>
    </source>
</evidence>
<gene>
    <name evidence="2" type="ORF">WN944_010952</name>
</gene>
<dbReference type="EMBL" id="JBCGBO010000002">
    <property type="protein sequence ID" value="KAK9222516.1"/>
    <property type="molecule type" value="Genomic_DNA"/>
</dbReference>
<feature type="coiled-coil region" evidence="1">
    <location>
        <begin position="11"/>
        <end position="80"/>
    </location>
</feature>
<organism evidence="2 3">
    <name type="scientific">Citrus x changshan-huyou</name>
    <dbReference type="NCBI Taxonomy" id="2935761"/>
    <lineage>
        <taxon>Eukaryota</taxon>
        <taxon>Viridiplantae</taxon>
        <taxon>Streptophyta</taxon>
        <taxon>Embryophyta</taxon>
        <taxon>Tracheophyta</taxon>
        <taxon>Spermatophyta</taxon>
        <taxon>Magnoliopsida</taxon>
        <taxon>eudicotyledons</taxon>
        <taxon>Gunneridae</taxon>
        <taxon>Pentapetalae</taxon>
        <taxon>rosids</taxon>
        <taxon>malvids</taxon>
        <taxon>Sapindales</taxon>
        <taxon>Rutaceae</taxon>
        <taxon>Aurantioideae</taxon>
        <taxon>Citrus</taxon>
    </lineage>
</organism>
<name>A0AAP0MV31_9ROSI</name>
<dbReference type="AlphaFoldDB" id="A0AAP0MV31"/>
<accession>A0AAP0MV31</accession>
<protein>
    <submittedName>
        <fullName evidence="2">Uncharacterized protein</fullName>
    </submittedName>
</protein>
<comment type="caution">
    <text evidence="2">The sequence shown here is derived from an EMBL/GenBank/DDBJ whole genome shotgun (WGS) entry which is preliminary data.</text>
</comment>
<sequence length="114" mass="13427">MERFHSSLDNREGLRDELHKLNRLIDAHRSKMRSAQDKMDDLAVQNWKDEKKTAKFEEENAVLKKKIKSFEEEVFEIEKKARHEGILTRAKTMNDLYQKACSAGYEKGQQDDQA</sequence>
<reference evidence="2 3" key="1">
    <citation type="submission" date="2024-05" db="EMBL/GenBank/DDBJ databases">
        <title>Haplotype-resolved chromosome-level genome assembly of Huyou (Citrus changshanensis).</title>
        <authorList>
            <person name="Miao C."/>
            <person name="Chen W."/>
            <person name="Wu Y."/>
            <person name="Wang L."/>
            <person name="Zhao S."/>
            <person name="Grierson D."/>
            <person name="Xu C."/>
            <person name="Chen K."/>
        </authorList>
    </citation>
    <scope>NUCLEOTIDE SEQUENCE [LARGE SCALE GENOMIC DNA]</scope>
    <source>
        <strain evidence="2">01-14</strain>
        <tissue evidence="2">Leaf</tissue>
    </source>
</reference>